<feature type="transmembrane region" description="Helical" evidence="1">
    <location>
        <begin position="20"/>
        <end position="40"/>
    </location>
</feature>
<keyword evidence="1" id="KW-1133">Transmembrane helix</keyword>
<keyword evidence="1" id="KW-0812">Transmembrane</keyword>
<organism evidence="2 3">
    <name type="scientific">Streptomyces racemochromogenes</name>
    <dbReference type="NCBI Taxonomy" id="67353"/>
    <lineage>
        <taxon>Bacteria</taxon>
        <taxon>Bacillati</taxon>
        <taxon>Actinomycetota</taxon>
        <taxon>Actinomycetes</taxon>
        <taxon>Kitasatosporales</taxon>
        <taxon>Streptomycetaceae</taxon>
        <taxon>Streptomyces</taxon>
    </lineage>
</organism>
<proteinExistence type="predicted"/>
<accession>A0ABW7P9H2</accession>
<dbReference type="Proteomes" id="UP001610631">
    <property type="component" value="Unassembled WGS sequence"/>
</dbReference>
<evidence type="ECO:0000313" key="3">
    <source>
        <dbReference type="Proteomes" id="UP001610631"/>
    </source>
</evidence>
<keyword evidence="1" id="KW-0472">Membrane</keyword>
<keyword evidence="3" id="KW-1185">Reference proteome</keyword>
<comment type="caution">
    <text evidence="2">The sequence shown here is derived from an EMBL/GenBank/DDBJ whole genome shotgun (WGS) entry which is preliminary data.</text>
</comment>
<dbReference type="RefSeq" id="WP_395508896.1">
    <property type="nucleotide sequence ID" value="NZ_JBBDHD010000013.1"/>
</dbReference>
<name>A0ABW7P9H2_9ACTN</name>
<reference evidence="2 3" key="1">
    <citation type="submission" date="2024-03" db="EMBL/GenBank/DDBJ databases">
        <title>Whole genome sequencing of Streptomyces racemochromogenes, to identify antimicrobial biosynthetic gene clusters.</title>
        <authorList>
            <person name="Suryawanshi P."/>
            <person name="Krishnaraj P.U."/>
            <person name="Arun Y.P."/>
            <person name="Suryawanshi M.P."/>
            <person name="Rakshit O."/>
        </authorList>
    </citation>
    <scope>NUCLEOTIDE SEQUENCE [LARGE SCALE GENOMIC DNA]</scope>
    <source>
        <strain evidence="2 3">AUDT626</strain>
    </source>
</reference>
<dbReference type="EMBL" id="JBBDHD010000013">
    <property type="protein sequence ID" value="MFH7594999.1"/>
    <property type="molecule type" value="Genomic_DNA"/>
</dbReference>
<protein>
    <submittedName>
        <fullName evidence="2">Uncharacterized protein</fullName>
    </submittedName>
</protein>
<evidence type="ECO:0000256" key="1">
    <source>
        <dbReference type="SAM" id="Phobius"/>
    </source>
</evidence>
<gene>
    <name evidence="2" type="ORF">WDV06_07795</name>
</gene>
<sequence>MNDTAPPPFPYRPAPPAPHGRGLVLRAVVTVLAVGAGVFLGKLGMNALLGGPDDAGRYRLVPPAAFQGLVLQDSGPRVDAIRQGQGTAKPGTTPVAVVYADGSGTAQLVVSGAAGAFTDEDPGHVLTTGLHDMGVDGAVTRDSGTPAGGAMRCGTLPTGAGPLTLCMWADHSSLVTVTVPVENRPVPIETLAGQARALRAAMEVPAGS</sequence>
<evidence type="ECO:0000313" key="2">
    <source>
        <dbReference type="EMBL" id="MFH7594999.1"/>
    </source>
</evidence>